<accession>A0A4R1L8W2</accession>
<dbReference type="RefSeq" id="WP_131996707.1">
    <property type="nucleotide sequence ID" value="NZ_SMGK01000003.1"/>
</dbReference>
<keyword evidence="3" id="KW-1185">Reference proteome</keyword>
<protein>
    <submittedName>
        <fullName evidence="2">Uncharacterized protein</fullName>
    </submittedName>
</protein>
<dbReference type="EMBL" id="SMGK01000003">
    <property type="protein sequence ID" value="TCK72809.1"/>
    <property type="molecule type" value="Genomic_DNA"/>
</dbReference>
<comment type="caution">
    <text evidence="2">The sequence shown here is derived from an EMBL/GenBank/DDBJ whole genome shotgun (WGS) entry which is preliminary data.</text>
</comment>
<gene>
    <name evidence="2" type="ORF">C7378_2399</name>
</gene>
<dbReference type="AlphaFoldDB" id="A0A4R1L8W2"/>
<evidence type="ECO:0000313" key="2">
    <source>
        <dbReference type="EMBL" id="TCK72809.1"/>
    </source>
</evidence>
<organism evidence="2 3">
    <name type="scientific">Acidipila rosea</name>
    <dbReference type="NCBI Taxonomy" id="768535"/>
    <lineage>
        <taxon>Bacteria</taxon>
        <taxon>Pseudomonadati</taxon>
        <taxon>Acidobacteriota</taxon>
        <taxon>Terriglobia</taxon>
        <taxon>Terriglobales</taxon>
        <taxon>Acidobacteriaceae</taxon>
        <taxon>Acidipila</taxon>
    </lineage>
</organism>
<dbReference type="Proteomes" id="UP000295210">
    <property type="component" value="Unassembled WGS sequence"/>
</dbReference>
<name>A0A4R1L8W2_9BACT</name>
<evidence type="ECO:0000313" key="3">
    <source>
        <dbReference type="Proteomes" id="UP000295210"/>
    </source>
</evidence>
<proteinExistence type="predicted"/>
<keyword evidence="1" id="KW-0732">Signal</keyword>
<evidence type="ECO:0000256" key="1">
    <source>
        <dbReference type="SAM" id="SignalP"/>
    </source>
</evidence>
<dbReference type="Gene3D" id="2.60.40.10">
    <property type="entry name" value="Immunoglobulins"/>
    <property type="match status" value="1"/>
</dbReference>
<feature type="signal peptide" evidence="1">
    <location>
        <begin position="1"/>
        <end position="20"/>
    </location>
</feature>
<dbReference type="OrthoDB" id="103670at2"/>
<sequence>MKLFSRILLIVALLPAPAFATVIVSSPSNGQTVGSNVQFSASANTTTCSRGVASMGVYVDNELKYVANGTSLNTGVSLPSGTHRAVVQEWDYCGGATGAAMNVTVNSQAGVSVTLPANGSTVGSPATFAATATTSCSRGVAAMGIYLNGQLAYVTGGAQLSTQLPLGGGSQKAVVQEWDYCGGSSSTPVNVNVGGTTLSNLQASGGWDQWGELAPVYDICSSCGGVNWSMYQHVRSNSLSGDATQFNIGGSTPYSDVLWSNKIVGQGTTQGLPDTGHTILPNVHNLTYDAYVYVTNYSVTQDLEFDINMYMNGVGMEWGTECNHLADGVWDIWNNVEARWVPTSIACNLNNQAWNHVTLQVQRKPNNDLLYQSITVNGVTHTINQTVAPFQVPSGWYGMTVNYQMDGNYRQSAYTTYLDKLNVTYW</sequence>
<dbReference type="InterPro" id="IPR013783">
    <property type="entry name" value="Ig-like_fold"/>
</dbReference>
<feature type="chain" id="PRO_5020488970" evidence="1">
    <location>
        <begin position="21"/>
        <end position="426"/>
    </location>
</feature>
<reference evidence="2 3" key="1">
    <citation type="submission" date="2019-03" db="EMBL/GenBank/DDBJ databases">
        <title>Genomic Encyclopedia of Type Strains, Phase IV (KMG-IV): sequencing the most valuable type-strain genomes for metagenomic binning, comparative biology and taxonomic classification.</title>
        <authorList>
            <person name="Goeker M."/>
        </authorList>
    </citation>
    <scope>NUCLEOTIDE SEQUENCE [LARGE SCALE GENOMIC DNA]</scope>
    <source>
        <strain evidence="2 3">DSM 103428</strain>
    </source>
</reference>